<keyword evidence="3" id="KW-1185">Reference proteome</keyword>
<dbReference type="EMBL" id="CABPSP010000006">
    <property type="protein sequence ID" value="VVE66844.1"/>
    <property type="molecule type" value="Genomic_DNA"/>
</dbReference>
<dbReference type="InterPro" id="IPR051781">
    <property type="entry name" value="Metallo-dep_Hydrolase"/>
</dbReference>
<sequence length="416" mass="44240">MVTIIFRNANVFDGWSEDLRPGCDVLVVDGEIRDVSETALKVPAGTEVIDCAGRVLMPGLIDAHVHVYGAGLDVSKAVKRPGTYLAHYAARFLTGCLNRGFTTVRDVGGGDVGLATALQDGLLEGPRLFYGGRVLSQTGGHGDMRPGDHDLDAAHAMCGCASHMDGLAVLADGVDAVRRAVREELRRGASHIKIMASGGVVSPTDPLDCCQYSDDEVRAAVDEATRMDKYVAAHCHPTAAIRRCVELGVNSIEHGTMIDAPTAALAAERNAFVVPTMAIQHALHAHGRRMGMPEANLAKMECVVAATMQGLDIMRRAGVSMGFGTDLLGALCDLQSTEFTLRARVLPAIEILRSACAVNARLLRQEGRLGCIRPGACADLLVVDGNPLHDISVLARGDETLRVVMVAGRFHKRALP</sequence>
<name>A0A5E4ZZV3_9BURK</name>
<dbReference type="Gene3D" id="3.20.20.140">
    <property type="entry name" value="Metal-dependent hydrolases"/>
    <property type="match status" value="1"/>
</dbReference>
<dbReference type="SUPFAM" id="SSF51556">
    <property type="entry name" value="Metallo-dependent hydrolases"/>
    <property type="match status" value="1"/>
</dbReference>
<dbReference type="OrthoDB" id="9782972at2"/>
<dbReference type="InterPro" id="IPR011059">
    <property type="entry name" value="Metal-dep_hydrolase_composite"/>
</dbReference>
<protein>
    <submittedName>
        <fullName evidence="2">Peptidase M38</fullName>
    </submittedName>
</protein>
<dbReference type="SUPFAM" id="SSF51338">
    <property type="entry name" value="Composite domain of metallo-dependent hydrolases"/>
    <property type="match status" value="1"/>
</dbReference>
<organism evidence="2 3">
    <name type="scientific">Pandoraea anapnoica</name>
    <dbReference type="NCBI Taxonomy" id="2508301"/>
    <lineage>
        <taxon>Bacteria</taxon>
        <taxon>Pseudomonadati</taxon>
        <taxon>Pseudomonadota</taxon>
        <taxon>Betaproteobacteria</taxon>
        <taxon>Burkholderiales</taxon>
        <taxon>Burkholderiaceae</taxon>
        <taxon>Pandoraea</taxon>
    </lineage>
</organism>
<dbReference type="PANTHER" id="PTHR43135">
    <property type="entry name" value="ALPHA-D-RIBOSE 1-METHYLPHOSPHONATE 5-TRIPHOSPHATE DIPHOSPHATASE"/>
    <property type="match status" value="1"/>
</dbReference>
<evidence type="ECO:0000259" key="1">
    <source>
        <dbReference type="Pfam" id="PF01979"/>
    </source>
</evidence>
<evidence type="ECO:0000313" key="2">
    <source>
        <dbReference type="EMBL" id="VVE66844.1"/>
    </source>
</evidence>
<reference evidence="2 3" key="1">
    <citation type="submission" date="2019-08" db="EMBL/GenBank/DDBJ databases">
        <authorList>
            <person name="Peeters C."/>
        </authorList>
    </citation>
    <scope>NUCLEOTIDE SEQUENCE [LARGE SCALE GENOMIC DNA]</scope>
    <source>
        <strain evidence="2 3">LMG 31117</strain>
    </source>
</reference>
<dbReference type="InterPro" id="IPR032466">
    <property type="entry name" value="Metal_Hydrolase"/>
</dbReference>
<dbReference type="Gene3D" id="2.30.40.10">
    <property type="entry name" value="Urease, subunit C, domain 1"/>
    <property type="match status" value="1"/>
</dbReference>
<dbReference type="InterPro" id="IPR006680">
    <property type="entry name" value="Amidohydro-rel"/>
</dbReference>
<gene>
    <name evidence="2" type="ORF">PAN31117_02407</name>
</gene>
<dbReference type="Pfam" id="PF01979">
    <property type="entry name" value="Amidohydro_1"/>
    <property type="match status" value="1"/>
</dbReference>
<dbReference type="InterPro" id="IPR057744">
    <property type="entry name" value="OTAase-like"/>
</dbReference>
<accession>A0A5E4ZZV3</accession>
<dbReference type="CDD" id="cd01299">
    <property type="entry name" value="Met_dep_hydrolase_A"/>
    <property type="match status" value="1"/>
</dbReference>
<dbReference type="Proteomes" id="UP000383122">
    <property type="component" value="Unassembled WGS sequence"/>
</dbReference>
<dbReference type="PANTHER" id="PTHR43135:SF3">
    <property type="entry name" value="ALPHA-D-RIBOSE 1-METHYLPHOSPHONATE 5-TRIPHOSPHATE DIPHOSPHATASE"/>
    <property type="match status" value="1"/>
</dbReference>
<evidence type="ECO:0000313" key="3">
    <source>
        <dbReference type="Proteomes" id="UP000383122"/>
    </source>
</evidence>
<dbReference type="GO" id="GO:0016810">
    <property type="term" value="F:hydrolase activity, acting on carbon-nitrogen (but not peptide) bonds"/>
    <property type="evidence" value="ECO:0007669"/>
    <property type="project" value="InterPro"/>
</dbReference>
<dbReference type="AlphaFoldDB" id="A0A5E4ZZV3"/>
<proteinExistence type="predicted"/>
<feature type="domain" description="Amidohydrolase-related" evidence="1">
    <location>
        <begin position="55"/>
        <end position="408"/>
    </location>
</feature>